<accession>A0ABT0Y9L5</accession>
<dbReference type="CDD" id="cd03255">
    <property type="entry name" value="ABC_MJ0796_LolCDE_FtsE"/>
    <property type="match status" value="1"/>
</dbReference>
<evidence type="ECO:0000259" key="4">
    <source>
        <dbReference type="PROSITE" id="PS50893"/>
    </source>
</evidence>
<proteinExistence type="predicted"/>
<keyword evidence="1" id="KW-0813">Transport</keyword>
<dbReference type="SUPFAM" id="SSF52540">
    <property type="entry name" value="P-loop containing nucleoside triphosphate hydrolases"/>
    <property type="match status" value="1"/>
</dbReference>
<reference evidence="5 6" key="1">
    <citation type="submission" date="2022-06" db="EMBL/GenBank/DDBJ databases">
        <title>Actinoplanes abujensis sp. nov., isolated from Nigerian arid soil.</title>
        <authorList>
            <person name="Ding P."/>
        </authorList>
    </citation>
    <scope>NUCLEOTIDE SEQUENCE [LARGE SCALE GENOMIC DNA]</scope>
    <source>
        <strain evidence="6">TRM88002</strain>
    </source>
</reference>
<evidence type="ECO:0000256" key="2">
    <source>
        <dbReference type="ARBA" id="ARBA00022741"/>
    </source>
</evidence>
<evidence type="ECO:0000256" key="3">
    <source>
        <dbReference type="ARBA" id="ARBA00022840"/>
    </source>
</evidence>
<keyword evidence="2" id="KW-0547">Nucleotide-binding</keyword>
<evidence type="ECO:0000313" key="5">
    <source>
        <dbReference type="EMBL" id="MCM4082738.1"/>
    </source>
</evidence>
<dbReference type="PANTHER" id="PTHR24220:SF86">
    <property type="entry name" value="ABC TRANSPORTER ABCH.1"/>
    <property type="match status" value="1"/>
</dbReference>
<evidence type="ECO:0000313" key="6">
    <source>
        <dbReference type="Proteomes" id="UP001523216"/>
    </source>
</evidence>
<sequence length="218" mass="22843">MIMMSNVRKVYPGGVTALDDVSLSVSPGELLAVVGPSGSGKSTMLHLLGALDRPSAGTVRIAGHDVAALPDRSLSALRAGTVGFVFQQFHLASGVSALDNVADGLLYSGVRRRERRSRASVALERVGLVHRAHHRPHEMSGGERQRVAIARAVVAGPALLLADEPTGNLDSASGAVVMDLLHDLHRAGTTTVVITHDRDIAAALPRRVALRDGRLVAA</sequence>
<dbReference type="EMBL" id="JAMQOL010000051">
    <property type="protein sequence ID" value="MCM4082738.1"/>
    <property type="molecule type" value="Genomic_DNA"/>
</dbReference>
<dbReference type="PROSITE" id="PS50893">
    <property type="entry name" value="ABC_TRANSPORTER_2"/>
    <property type="match status" value="1"/>
</dbReference>
<dbReference type="InterPro" id="IPR027417">
    <property type="entry name" value="P-loop_NTPase"/>
</dbReference>
<keyword evidence="3 5" id="KW-0067">ATP-binding</keyword>
<protein>
    <submittedName>
        <fullName evidence="5">ABC transporter ATP-binding protein</fullName>
    </submittedName>
</protein>
<keyword evidence="6" id="KW-1185">Reference proteome</keyword>
<dbReference type="InterPro" id="IPR017871">
    <property type="entry name" value="ABC_transporter-like_CS"/>
</dbReference>
<dbReference type="InterPro" id="IPR015854">
    <property type="entry name" value="ABC_transpr_LolD-like"/>
</dbReference>
<dbReference type="InterPro" id="IPR003439">
    <property type="entry name" value="ABC_transporter-like_ATP-bd"/>
</dbReference>
<name>A0ABT0Y9L5_9ACTN</name>
<gene>
    <name evidence="5" type="ORF">LXN57_34740</name>
</gene>
<feature type="domain" description="ABC transporter" evidence="4">
    <location>
        <begin position="2"/>
        <end position="218"/>
    </location>
</feature>
<organism evidence="5 6">
    <name type="scientific">Paractinoplanes hotanensis</name>
    <dbReference type="NCBI Taxonomy" id="2906497"/>
    <lineage>
        <taxon>Bacteria</taxon>
        <taxon>Bacillati</taxon>
        <taxon>Actinomycetota</taxon>
        <taxon>Actinomycetes</taxon>
        <taxon>Micromonosporales</taxon>
        <taxon>Micromonosporaceae</taxon>
        <taxon>Paractinoplanes</taxon>
    </lineage>
</organism>
<dbReference type="InterPro" id="IPR017911">
    <property type="entry name" value="MacB-like_ATP-bd"/>
</dbReference>
<dbReference type="GO" id="GO:0005524">
    <property type="term" value="F:ATP binding"/>
    <property type="evidence" value="ECO:0007669"/>
    <property type="project" value="UniProtKB-KW"/>
</dbReference>
<dbReference type="Gene3D" id="3.40.50.300">
    <property type="entry name" value="P-loop containing nucleotide triphosphate hydrolases"/>
    <property type="match status" value="1"/>
</dbReference>
<dbReference type="InterPro" id="IPR003593">
    <property type="entry name" value="AAA+_ATPase"/>
</dbReference>
<evidence type="ECO:0000256" key="1">
    <source>
        <dbReference type="ARBA" id="ARBA00022448"/>
    </source>
</evidence>
<dbReference type="PANTHER" id="PTHR24220">
    <property type="entry name" value="IMPORT ATP-BINDING PROTEIN"/>
    <property type="match status" value="1"/>
</dbReference>
<dbReference type="SMART" id="SM00382">
    <property type="entry name" value="AAA"/>
    <property type="match status" value="1"/>
</dbReference>
<dbReference type="Proteomes" id="UP001523216">
    <property type="component" value="Unassembled WGS sequence"/>
</dbReference>
<comment type="caution">
    <text evidence="5">The sequence shown here is derived from an EMBL/GenBank/DDBJ whole genome shotgun (WGS) entry which is preliminary data.</text>
</comment>
<dbReference type="Pfam" id="PF00005">
    <property type="entry name" value="ABC_tran"/>
    <property type="match status" value="1"/>
</dbReference>
<dbReference type="PROSITE" id="PS00211">
    <property type="entry name" value="ABC_TRANSPORTER_1"/>
    <property type="match status" value="1"/>
</dbReference>